<accession>A0ABS2MQ73</accession>
<dbReference type="Proteomes" id="UP000767854">
    <property type="component" value="Unassembled WGS sequence"/>
</dbReference>
<sequence>MTLFLELIYSTLGALSIVYGLANIVPGLRTQDIRKHIILLVFMVFFVCVFSLNQLVYVVIFYGFLIFYLKWVYGISSFIASLSILFLFLIVTLSSMMTSNLNVLLFKSVVDYRVVFFYSSYKVVFIYWILYLLLLKYYQMIMRIFKKITHFNKEMERTLLLSNVIVFAFIVFNQKNTFVNLVKIISSGLVEQAENVSIGLYMNSNYMLTTILTFAVVILLNRLFIVDNNMESYKVKAETDLMTGALNREAGLNFLKESMMNSIVQSYDLTVAYIDINDLKLVNDKYGHKEGDLLIKKITEIIETNLRENDVVTRLGGDEFMVIFKKCDVHQARKVWYRIQDDIFKFNASGQFVFPVSASVGFTEYHPRKHNNVIQLIHEADAAMYEQKKTLKANRL</sequence>
<dbReference type="SUPFAM" id="SSF55073">
    <property type="entry name" value="Nucleotide cyclase"/>
    <property type="match status" value="1"/>
</dbReference>
<dbReference type="InterPro" id="IPR050469">
    <property type="entry name" value="Diguanylate_Cyclase"/>
</dbReference>
<keyword evidence="1" id="KW-1133">Transmembrane helix</keyword>
<dbReference type="InterPro" id="IPR043128">
    <property type="entry name" value="Rev_trsase/Diguanyl_cyclase"/>
</dbReference>
<comment type="caution">
    <text evidence="3">The sequence shown here is derived from an EMBL/GenBank/DDBJ whole genome shotgun (WGS) entry which is preliminary data.</text>
</comment>
<feature type="transmembrane region" description="Helical" evidence="1">
    <location>
        <begin position="37"/>
        <end position="64"/>
    </location>
</feature>
<evidence type="ECO:0000313" key="3">
    <source>
        <dbReference type="EMBL" id="MBM7561555.1"/>
    </source>
</evidence>
<keyword evidence="1" id="KW-0812">Transmembrane</keyword>
<dbReference type="PROSITE" id="PS50887">
    <property type="entry name" value="GGDEF"/>
    <property type="match status" value="1"/>
</dbReference>
<feature type="transmembrane region" description="Helical" evidence="1">
    <location>
        <begin position="206"/>
        <end position="225"/>
    </location>
</feature>
<dbReference type="SMART" id="SM00267">
    <property type="entry name" value="GGDEF"/>
    <property type="match status" value="1"/>
</dbReference>
<feature type="transmembrane region" description="Helical" evidence="1">
    <location>
        <begin position="115"/>
        <end position="134"/>
    </location>
</feature>
<organism evidence="3 4">
    <name type="scientific">Fusibacter tunisiensis</name>
    <dbReference type="NCBI Taxonomy" id="1008308"/>
    <lineage>
        <taxon>Bacteria</taxon>
        <taxon>Bacillati</taxon>
        <taxon>Bacillota</taxon>
        <taxon>Clostridia</taxon>
        <taxon>Eubacteriales</taxon>
        <taxon>Eubacteriales Family XII. Incertae Sedis</taxon>
        <taxon>Fusibacter</taxon>
    </lineage>
</organism>
<dbReference type="CDD" id="cd01949">
    <property type="entry name" value="GGDEF"/>
    <property type="match status" value="1"/>
</dbReference>
<evidence type="ECO:0000256" key="1">
    <source>
        <dbReference type="SAM" id="Phobius"/>
    </source>
</evidence>
<dbReference type="Gene3D" id="3.30.70.270">
    <property type="match status" value="1"/>
</dbReference>
<dbReference type="InterPro" id="IPR029787">
    <property type="entry name" value="Nucleotide_cyclase"/>
</dbReference>
<proteinExistence type="predicted"/>
<evidence type="ECO:0000259" key="2">
    <source>
        <dbReference type="PROSITE" id="PS50887"/>
    </source>
</evidence>
<dbReference type="PANTHER" id="PTHR45138:SF23">
    <property type="entry name" value="SIGNALING PROTEIN"/>
    <property type="match status" value="1"/>
</dbReference>
<dbReference type="InterPro" id="IPR000160">
    <property type="entry name" value="GGDEF_dom"/>
</dbReference>
<gene>
    <name evidence="3" type="ORF">JOC49_001075</name>
</gene>
<feature type="transmembrane region" description="Helical" evidence="1">
    <location>
        <begin position="71"/>
        <end position="95"/>
    </location>
</feature>
<dbReference type="Pfam" id="PF00990">
    <property type="entry name" value="GGDEF"/>
    <property type="match status" value="1"/>
</dbReference>
<keyword evidence="1" id="KW-0472">Membrane</keyword>
<dbReference type="NCBIfam" id="TIGR00254">
    <property type="entry name" value="GGDEF"/>
    <property type="match status" value="1"/>
</dbReference>
<dbReference type="EMBL" id="JAFBDT010000006">
    <property type="protein sequence ID" value="MBM7561555.1"/>
    <property type="molecule type" value="Genomic_DNA"/>
</dbReference>
<feature type="transmembrane region" description="Helical" evidence="1">
    <location>
        <begin position="155"/>
        <end position="172"/>
    </location>
</feature>
<feature type="transmembrane region" description="Helical" evidence="1">
    <location>
        <begin position="7"/>
        <end position="25"/>
    </location>
</feature>
<evidence type="ECO:0000313" key="4">
    <source>
        <dbReference type="Proteomes" id="UP000767854"/>
    </source>
</evidence>
<dbReference type="RefSeq" id="WP_204663175.1">
    <property type="nucleotide sequence ID" value="NZ_JAFBDT010000006.1"/>
</dbReference>
<keyword evidence="4" id="KW-1185">Reference proteome</keyword>
<feature type="domain" description="GGDEF" evidence="2">
    <location>
        <begin position="267"/>
        <end position="396"/>
    </location>
</feature>
<protein>
    <submittedName>
        <fullName evidence="3">Diguanylate cyclase (GGDEF)-like protein</fullName>
    </submittedName>
</protein>
<name>A0ABS2MQ73_9FIRM</name>
<dbReference type="PANTHER" id="PTHR45138">
    <property type="entry name" value="REGULATORY COMPONENTS OF SENSORY TRANSDUCTION SYSTEM"/>
    <property type="match status" value="1"/>
</dbReference>
<reference evidence="3 4" key="1">
    <citation type="submission" date="2021-01" db="EMBL/GenBank/DDBJ databases">
        <title>Genomic Encyclopedia of Type Strains, Phase IV (KMG-IV): sequencing the most valuable type-strain genomes for metagenomic binning, comparative biology and taxonomic classification.</title>
        <authorList>
            <person name="Goeker M."/>
        </authorList>
    </citation>
    <scope>NUCLEOTIDE SEQUENCE [LARGE SCALE GENOMIC DNA]</scope>
    <source>
        <strain evidence="3 4">DSM 24436</strain>
    </source>
</reference>